<gene>
    <name evidence="8" type="ORF">SCD92_12845</name>
</gene>
<dbReference type="EMBL" id="JAXAFO010000021">
    <property type="protein sequence ID" value="MDX6850254.1"/>
    <property type="molecule type" value="Genomic_DNA"/>
</dbReference>
<accession>A0ABU4S4Q0</accession>
<evidence type="ECO:0000256" key="4">
    <source>
        <dbReference type="ARBA" id="ARBA00022989"/>
    </source>
</evidence>
<feature type="domain" description="GtrA/DPMS transmembrane" evidence="7">
    <location>
        <begin position="14"/>
        <end position="127"/>
    </location>
</feature>
<feature type="transmembrane region" description="Helical" evidence="6">
    <location>
        <begin position="78"/>
        <end position="102"/>
    </location>
</feature>
<evidence type="ECO:0000256" key="6">
    <source>
        <dbReference type="SAM" id="Phobius"/>
    </source>
</evidence>
<proteinExistence type="inferred from homology"/>
<feature type="transmembrane region" description="Helical" evidence="6">
    <location>
        <begin position="42"/>
        <end position="58"/>
    </location>
</feature>
<reference evidence="8 9" key="1">
    <citation type="submission" date="2023-11" db="EMBL/GenBank/DDBJ databases">
        <title>Gilvimarinus fulvus sp. nov., isolated from the surface of Kelp.</title>
        <authorList>
            <person name="Sun Y.Y."/>
            <person name="Gong Y."/>
            <person name="Du Z.J."/>
        </authorList>
    </citation>
    <scope>NUCLEOTIDE SEQUENCE [LARGE SCALE GENOMIC DNA]</scope>
    <source>
        <strain evidence="8 9">SDUM040013</strain>
    </source>
</reference>
<evidence type="ECO:0000313" key="9">
    <source>
        <dbReference type="Proteomes" id="UP001273505"/>
    </source>
</evidence>
<dbReference type="InterPro" id="IPR007267">
    <property type="entry name" value="GtrA_DPMS_TM"/>
</dbReference>
<dbReference type="PANTHER" id="PTHR38459">
    <property type="entry name" value="PROPHAGE BACTOPRENOL-LINKED GLUCOSE TRANSLOCASE HOMOLOG"/>
    <property type="match status" value="1"/>
</dbReference>
<evidence type="ECO:0000256" key="5">
    <source>
        <dbReference type="ARBA" id="ARBA00023136"/>
    </source>
</evidence>
<organism evidence="8 9">
    <name type="scientific">Gilvimarinus gilvus</name>
    <dbReference type="NCBI Taxonomy" id="3058038"/>
    <lineage>
        <taxon>Bacteria</taxon>
        <taxon>Pseudomonadati</taxon>
        <taxon>Pseudomonadota</taxon>
        <taxon>Gammaproteobacteria</taxon>
        <taxon>Cellvibrionales</taxon>
        <taxon>Cellvibrionaceae</taxon>
        <taxon>Gilvimarinus</taxon>
    </lineage>
</organism>
<feature type="transmembrane region" description="Helical" evidence="6">
    <location>
        <begin position="12"/>
        <end position="36"/>
    </location>
</feature>
<keyword evidence="3 6" id="KW-0812">Transmembrane</keyword>
<dbReference type="Proteomes" id="UP001273505">
    <property type="component" value="Unassembled WGS sequence"/>
</dbReference>
<comment type="similarity">
    <text evidence="2">Belongs to the GtrA family.</text>
</comment>
<dbReference type="RefSeq" id="WP_302720882.1">
    <property type="nucleotide sequence ID" value="NZ_JAULRU010000215.1"/>
</dbReference>
<comment type="caution">
    <text evidence="8">The sequence shown here is derived from an EMBL/GenBank/DDBJ whole genome shotgun (WGS) entry which is preliminary data.</text>
</comment>
<evidence type="ECO:0000256" key="3">
    <source>
        <dbReference type="ARBA" id="ARBA00022692"/>
    </source>
</evidence>
<sequence length="129" mass="13694">MINPLGQWGPQLTRFAITGAVLGSADLALFVSLVAVGVAYEWANVAGLVLGYALGFVLHHSFTFRCHHSMCRQSAQKYLAIFLLSLALGSGVLQLVLALSAVPLMAKGASMATVALTNFLLGRRFVFGL</sequence>
<keyword evidence="5 6" id="KW-0472">Membrane</keyword>
<name>A0ABU4S4Q0_9GAMM</name>
<evidence type="ECO:0000256" key="1">
    <source>
        <dbReference type="ARBA" id="ARBA00004141"/>
    </source>
</evidence>
<keyword evidence="9" id="KW-1185">Reference proteome</keyword>
<keyword evidence="4 6" id="KW-1133">Transmembrane helix</keyword>
<evidence type="ECO:0000256" key="2">
    <source>
        <dbReference type="ARBA" id="ARBA00009399"/>
    </source>
</evidence>
<evidence type="ECO:0000313" key="8">
    <source>
        <dbReference type="EMBL" id="MDX6850254.1"/>
    </source>
</evidence>
<dbReference type="Pfam" id="PF04138">
    <property type="entry name" value="GtrA_DPMS_TM"/>
    <property type="match status" value="1"/>
</dbReference>
<dbReference type="InterPro" id="IPR051401">
    <property type="entry name" value="GtrA_CellWall_Glycosyl"/>
</dbReference>
<protein>
    <submittedName>
        <fullName evidence="8">GtrA family protein</fullName>
    </submittedName>
</protein>
<comment type="subcellular location">
    <subcellularLocation>
        <location evidence="1">Membrane</location>
        <topology evidence="1">Multi-pass membrane protein</topology>
    </subcellularLocation>
</comment>
<dbReference type="PANTHER" id="PTHR38459:SF1">
    <property type="entry name" value="PROPHAGE BACTOPRENOL-LINKED GLUCOSE TRANSLOCASE HOMOLOG"/>
    <property type="match status" value="1"/>
</dbReference>
<evidence type="ECO:0000259" key="7">
    <source>
        <dbReference type="Pfam" id="PF04138"/>
    </source>
</evidence>